<sequence>MTHTDTQSNEGDLAAAPGGVGAVTEPVPVPVPVPVDEKPLGTRAPSFVRGSRPLHMCWQVGVFIVGLVVVVVGIIMLPLPGPGWLVIFAGMAIWATEFVWAQLVLRWTKRKVTEYAQRALDPRVRRRNIILTTVGLVICGALLAVYVWKYGIVMPWSISE</sequence>
<dbReference type="InterPro" id="IPR013434">
    <property type="entry name" value="CHP02611"/>
</dbReference>
<organism evidence="3 4">
    <name type="scientific">Streptomyces zhaozhouensis</name>
    <dbReference type="NCBI Taxonomy" id="1300267"/>
    <lineage>
        <taxon>Bacteria</taxon>
        <taxon>Bacillati</taxon>
        <taxon>Actinomycetota</taxon>
        <taxon>Actinomycetes</taxon>
        <taxon>Kitasatosporales</taxon>
        <taxon>Streptomycetaceae</taxon>
        <taxon>Streptomyces</taxon>
    </lineage>
</organism>
<keyword evidence="2" id="KW-0472">Membrane</keyword>
<feature type="compositionally biased region" description="Low complexity" evidence="1">
    <location>
        <begin position="14"/>
        <end position="25"/>
    </location>
</feature>
<keyword evidence="2" id="KW-0812">Transmembrane</keyword>
<dbReference type="Proteomes" id="UP000219072">
    <property type="component" value="Unassembled WGS sequence"/>
</dbReference>
<evidence type="ECO:0000256" key="2">
    <source>
        <dbReference type="SAM" id="Phobius"/>
    </source>
</evidence>
<dbReference type="RefSeq" id="WP_097232938.1">
    <property type="nucleotide sequence ID" value="NZ_OCNE01000017.1"/>
</dbReference>
<dbReference type="AlphaFoldDB" id="A0A286E0V9"/>
<evidence type="ECO:0000313" key="4">
    <source>
        <dbReference type="Proteomes" id="UP000219072"/>
    </source>
</evidence>
<reference evidence="3 4" key="1">
    <citation type="submission" date="2017-09" db="EMBL/GenBank/DDBJ databases">
        <authorList>
            <person name="Ehlers B."/>
            <person name="Leendertz F.H."/>
        </authorList>
    </citation>
    <scope>NUCLEOTIDE SEQUENCE [LARGE SCALE GENOMIC DNA]</scope>
    <source>
        <strain evidence="3 4">CGMCC 4.7095</strain>
    </source>
</reference>
<protein>
    <submittedName>
        <fullName evidence="3">TIGR02611 family protein</fullName>
    </submittedName>
</protein>
<evidence type="ECO:0000256" key="1">
    <source>
        <dbReference type="SAM" id="MobiDB-lite"/>
    </source>
</evidence>
<evidence type="ECO:0000313" key="3">
    <source>
        <dbReference type="EMBL" id="SOD64513.1"/>
    </source>
</evidence>
<dbReference type="NCBIfam" id="TIGR02611">
    <property type="entry name" value="TIGR02611 family protein"/>
    <property type="match status" value="1"/>
</dbReference>
<feature type="transmembrane region" description="Helical" evidence="2">
    <location>
        <begin position="56"/>
        <end position="77"/>
    </location>
</feature>
<feature type="compositionally biased region" description="Polar residues" evidence="1">
    <location>
        <begin position="1"/>
        <end position="10"/>
    </location>
</feature>
<feature type="transmembrane region" description="Helical" evidence="2">
    <location>
        <begin position="129"/>
        <end position="148"/>
    </location>
</feature>
<dbReference type="OrthoDB" id="3295542at2"/>
<gene>
    <name evidence="3" type="ORF">SAMN06297387_11779</name>
</gene>
<dbReference type="InterPro" id="IPR019099">
    <property type="entry name" value="Uncharacterised_PGPGW_TM"/>
</dbReference>
<dbReference type="Pfam" id="PF09656">
    <property type="entry name" value="PGPGW"/>
    <property type="match status" value="1"/>
</dbReference>
<feature type="transmembrane region" description="Helical" evidence="2">
    <location>
        <begin position="83"/>
        <end position="108"/>
    </location>
</feature>
<accession>A0A286E0V9</accession>
<keyword evidence="4" id="KW-1185">Reference proteome</keyword>
<name>A0A286E0V9_9ACTN</name>
<keyword evidence="2" id="KW-1133">Transmembrane helix</keyword>
<feature type="region of interest" description="Disordered" evidence="1">
    <location>
        <begin position="1"/>
        <end position="25"/>
    </location>
</feature>
<proteinExistence type="predicted"/>
<dbReference type="EMBL" id="OCNE01000017">
    <property type="protein sequence ID" value="SOD64513.1"/>
    <property type="molecule type" value="Genomic_DNA"/>
</dbReference>